<dbReference type="STRING" id="53468.A0A3P6GHI4"/>
<name>A0A3P6GHI4_MESCO</name>
<dbReference type="SUPFAM" id="SSF55729">
    <property type="entry name" value="Acyl-CoA N-acyltransferases (Nat)"/>
    <property type="match status" value="1"/>
</dbReference>
<dbReference type="AlphaFoldDB" id="A0A3P6GHI4"/>
<evidence type="ECO:0000313" key="3">
    <source>
        <dbReference type="Proteomes" id="UP000267029"/>
    </source>
</evidence>
<dbReference type="Gene3D" id="3.40.630.30">
    <property type="match status" value="1"/>
</dbReference>
<feature type="region of interest" description="Disordered" evidence="1">
    <location>
        <begin position="130"/>
        <end position="150"/>
    </location>
</feature>
<dbReference type="InterPro" id="IPR016181">
    <property type="entry name" value="Acyl_CoA_acyltransferase"/>
</dbReference>
<evidence type="ECO:0000313" key="2">
    <source>
        <dbReference type="EMBL" id="VDD78881.1"/>
    </source>
</evidence>
<dbReference type="EMBL" id="UXSR01002576">
    <property type="protein sequence ID" value="VDD78881.1"/>
    <property type="molecule type" value="Genomic_DNA"/>
</dbReference>
<organism evidence="2 3">
    <name type="scientific">Mesocestoides corti</name>
    <name type="common">Flatworm</name>
    <dbReference type="NCBI Taxonomy" id="53468"/>
    <lineage>
        <taxon>Eukaryota</taxon>
        <taxon>Metazoa</taxon>
        <taxon>Spiralia</taxon>
        <taxon>Lophotrochozoa</taxon>
        <taxon>Platyhelminthes</taxon>
        <taxon>Cestoda</taxon>
        <taxon>Eucestoda</taxon>
        <taxon>Cyclophyllidea</taxon>
        <taxon>Mesocestoididae</taxon>
        <taxon>Mesocestoides</taxon>
    </lineage>
</organism>
<dbReference type="Proteomes" id="UP000267029">
    <property type="component" value="Unassembled WGS sequence"/>
</dbReference>
<dbReference type="GO" id="GO:0031509">
    <property type="term" value="P:subtelomeric heterochromatin formation"/>
    <property type="evidence" value="ECO:0007669"/>
    <property type="project" value="InterPro"/>
</dbReference>
<accession>A0A3P6GHI4</accession>
<evidence type="ECO:0000256" key="1">
    <source>
        <dbReference type="SAM" id="MobiDB-lite"/>
    </source>
</evidence>
<proteinExistence type="predicted"/>
<dbReference type="GO" id="GO:0000781">
    <property type="term" value="C:chromosome, telomeric region"/>
    <property type="evidence" value="ECO:0007669"/>
    <property type="project" value="GOC"/>
</dbReference>
<dbReference type="GO" id="GO:0005634">
    <property type="term" value="C:nucleus"/>
    <property type="evidence" value="ECO:0007669"/>
    <property type="project" value="InterPro"/>
</dbReference>
<dbReference type="PANTHER" id="PTHR12046">
    <property type="entry name" value="HISTONE ACETYLTRANSFERASE TYPE B CATALYTIC SUBUNIT"/>
    <property type="match status" value="1"/>
</dbReference>
<gene>
    <name evidence="2" type="ORF">MCOS_LOCUS4884</name>
</gene>
<keyword evidence="3" id="KW-1185">Reference proteome</keyword>
<dbReference type="OrthoDB" id="10253098at2759"/>
<reference evidence="2 3" key="1">
    <citation type="submission" date="2018-10" db="EMBL/GenBank/DDBJ databases">
        <authorList>
            <consortium name="Pathogen Informatics"/>
        </authorList>
    </citation>
    <scope>NUCLEOTIDE SEQUENCE [LARGE SCALE GENOMIC DNA]</scope>
</reference>
<protein>
    <recommendedName>
        <fullName evidence="4">Histone acetyltransferase</fullName>
    </recommendedName>
</protein>
<evidence type="ECO:0008006" key="4">
    <source>
        <dbReference type="Google" id="ProtNLM"/>
    </source>
</evidence>
<dbReference type="GO" id="GO:0004402">
    <property type="term" value="F:histone acetyltransferase activity"/>
    <property type="evidence" value="ECO:0007669"/>
    <property type="project" value="InterPro"/>
</dbReference>
<sequence>MFFDDGSRFIELDDRWNFYVLYEKYSSASSPNKRFAFVGYMTVYKFYTYPEHIRPRVSQLVILPPFQEMGHATRLLETVYEHLTPLPEVVDITVEDPSEDLIRLRDFLDCKRCLQLAECAEILCEKKTEVQDGGEDAPPSAKRRRQSTTVVEGQSASAATRFSDVARKRLKLSRAQSRRVYQILTFFLLVREKPEAVRAYHRALLERTRITHVSINW</sequence>
<dbReference type="InterPro" id="IPR017380">
    <property type="entry name" value="Hist_AcTrfase_B-typ_cat-su"/>
</dbReference>